<keyword evidence="2" id="KW-1185">Reference proteome</keyword>
<protein>
    <submittedName>
        <fullName evidence="1">Uncharacterized protein</fullName>
    </submittedName>
</protein>
<organism evidence="1 2">
    <name type="scientific">Lecanicillium saksenae</name>
    <dbReference type="NCBI Taxonomy" id="468837"/>
    <lineage>
        <taxon>Eukaryota</taxon>
        <taxon>Fungi</taxon>
        <taxon>Dikarya</taxon>
        <taxon>Ascomycota</taxon>
        <taxon>Pezizomycotina</taxon>
        <taxon>Sordariomycetes</taxon>
        <taxon>Hypocreomycetidae</taxon>
        <taxon>Hypocreales</taxon>
        <taxon>Cordycipitaceae</taxon>
        <taxon>Lecanicillium</taxon>
    </lineage>
</organism>
<dbReference type="EMBL" id="JANAKD010002029">
    <property type="protein sequence ID" value="KAJ3475100.1"/>
    <property type="molecule type" value="Genomic_DNA"/>
</dbReference>
<proteinExistence type="predicted"/>
<accession>A0ACC1QIC7</accession>
<comment type="caution">
    <text evidence="1">The sequence shown here is derived from an EMBL/GenBank/DDBJ whole genome shotgun (WGS) entry which is preliminary data.</text>
</comment>
<evidence type="ECO:0000313" key="1">
    <source>
        <dbReference type="EMBL" id="KAJ3475100.1"/>
    </source>
</evidence>
<gene>
    <name evidence="1" type="ORF">NLG97_g9573</name>
</gene>
<evidence type="ECO:0000313" key="2">
    <source>
        <dbReference type="Proteomes" id="UP001148737"/>
    </source>
</evidence>
<dbReference type="Proteomes" id="UP001148737">
    <property type="component" value="Unassembled WGS sequence"/>
</dbReference>
<sequence length="89" mass="9347">MANLETVAETIETGQIALEGLMSTLDGIGKIAGKDVLGGVNAGEEDTWIGADTPRARRHTRKGSRAQSQSSNDPWSKVRGNLGLLGQDA</sequence>
<reference evidence="1" key="1">
    <citation type="submission" date="2022-07" db="EMBL/GenBank/DDBJ databases">
        <title>Genome Sequence of Lecanicillium saksenae.</title>
        <authorList>
            <person name="Buettner E."/>
        </authorList>
    </citation>
    <scope>NUCLEOTIDE SEQUENCE</scope>
    <source>
        <strain evidence="1">VT-O1</strain>
    </source>
</reference>
<name>A0ACC1QIC7_9HYPO</name>